<protein>
    <submittedName>
        <fullName evidence="1">Uncharacterized protein</fullName>
    </submittedName>
</protein>
<dbReference type="AlphaFoldDB" id="A0A6J4MK88"/>
<reference evidence="1" key="1">
    <citation type="submission" date="2020-02" db="EMBL/GenBank/DDBJ databases">
        <authorList>
            <person name="Meier V. D."/>
        </authorList>
    </citation>
    <scope>NUCLEOTIDE SEQUENCE</scope>
    <source>
        <strain evidence="1">AVDCRST_MAG89</strain>
    </source>
</reference>
<evidence type="ECO:0000313" key="1">
    <source>
        <dbReference type="EMBL" id="CAA9361610.1"/>
    </source>
</evidence>
<organism evidence="1">
    <name type="scientific">uncultured Gemmatimonadota bacterium</name>
    <dbReference type="NCBI Taxonomy" id="203437"/>
    <lineage>
        <taxon>Bacteria</taxon>
        <taxon>Pseudomonadati</taxon>
        <taxon>Gemmatimonadota</taxon>
        <taxon>environmental samples</taxon>
    </lineage>
</organism>
<name>A0A6J4MK88_9BACT</name>
<sequence length="114" mass="13020">MPLRTFEDSRGETCKVWNVTPFVVQGTERRMTERRMAAGTLYSGPERRAGRERRVRTPGLMTPGLESGWLCLERGEEKRRLTPVPAGWDEAPDHELESLFDSARPVTRRPLALP</sequence>
<accession>A0A6J4MK88</accession>
<gene>
    <name evidence="1" type="ORF">AVDCRST_MAG89-3777</name>
</gene>
<dbReference type="EMBL" id="CADCTV010000791">
    <property type="protein sequence ID" value="CAA9361610.1"/>
    <property type="molecule type" value="Genomic_DNA"/>
</dbReference>
<proteinExistence type="predicted"/>